<reference evidence="8" key="1">
    <citation type="submission" date="2021-01" db="EMBL/GenBank/DDBJ databases">
        <authorList>
            <person name="Corre E."/>
            <person name="Pelletier E."/>
            <person name="Niang G."/>
            <person name="Scheremetjew M."/>
            <person name="Finn R."/>
            <person name="Kale V."/>
            <person name="Holt S."/>
            <person name="Cochrane G."/>
            <person name="Meng A."/>
            <person name="Brown T."/>
            <person name="Cohen L."/>
        </authorList>
    </citation>
    <scope>NUCLEOTIDE SEQUENCE</scope>
    <source>
        <strain evidence="8">OF101</strain>
    </source>
</reference>
<dbReference type="SUPFAM" id="SSF81324">
    <property type="entry name" value="Voltage-gated potassium channels"/>
    <property type="match status" value="1"/>
</dbReference>
<protein>
    <recommendedName>
        <fullName evidence="7">EF-hand domain-containing protein</fullName>
    </recommendedName>
</protein>
<evidence type="ECO:0000256" key="3">
    <source>
        <dbReference type="ARBA" id="ARBA00022989"/>
    </source>
</evidence>
<feature type="domain" description="EF-hand" evidence="7">
    <location>
        <begin position="510"/>
        <end position="545"/>
    </location>
</feature>
<evidence type="ECO:0000256" key="5">
    <source>
        <dbReference type="SAM" id="MobiDB-lite"/>
    </source>
</evidence>
<feature type="transmembrane region" description="Helical" evidence="6">
    <location>
        <begin position="388"/>
        <end position="408"/>
    </location>
</feature>
<dbReference type="CDD" id="cd00051">
    <property type="entry name" value="EFh"/>
    <property type="match status" value="1"/>
</dbReference>
<evidence type="ECO:0000256" key="2">
    <source>
        <dbReference type="ARBA" id="ARBA00022692"/>
    </source>
</evidence>
<comment type="subcellular location">
    <subcellularLocation>
        <location evidence="1">Membrane</location>
        <topology evidence="1">Multi-pass membrane protein</topology>
    </subcellularLocation>
</comment>
<dbReference type="GO" id="GO:0005509">
    <property type="term" value="F:calcium ion binding"/>
    <property type="evidence" value="ECO:0007669"/>
    <property type="project" value="InterPro"/>
</dbReference>
<dbReference type="PROSITE" id="PS50222">
    <property type="entry name" value="EF_HAND_2"/>
    <property type="match status" value="1"/>
</dbReference>
<feature type="compositionally biased region" description="Low complexity" evidence="5">
    <location>
        <begin position="135"/>
        <end position="144"/>
    </location>
</feature>
<keyword evidence="3 6" id="KW-1133">Transmembrane helix</keyword>
<accession>A0A7S1RN73</accession>
<dbReference type="EMBL" id="HBGE01079647">
    <property type="protein sequence ID" value="CAD9170827.1"/>
    <property type="molecule type" value="Transcribed_RNA"/>
</dbReference>
<dbReference type="InterPro" id="IPR011992">
    <property type="entry name" value="EF-hand-dom_pair"/>
</dbReference>
<dbReference type="Pfam" id="PF00520">
    <property type="entry name" value="Ion_trans"/>
    <property type="match status" value="1"/>
</dbReference>
<dbReference type="GO" id="GO:0016020">
    <property type="term" value="C:membrane"/>
    <property type="evidence" value="ECO:0007669"/>
    <property type="project" value="UniProtKB-SubCell"/>
</dbReference>
<dbReference type="AlphaFoldDB" id="A0A7S1RN73"/>
<feature type="transmembrane region" description="Helical" evidence="6">
    <location>
        <begin position="461"/>
        <end position="485"/>
    </location>
</feature>
<proteinExistence type="predicted"/>
<dbReference type="InterPro" id="IPR002048">
    <property type="entry name" value="EF_hand_dom"/>
</dbReference>
<feature type="region of interest" description="Disordered" evidence="5">
    <location>
        <begin position="105"/>
        <end position="226"/>
    </location>
</feature>
<keyword evidence="2 6" id="KW-0812">Transmembrane</keyword>
<evidence type="ECO:0000313" key="8">
    <source>
        <dbReference type="EMBL" id="CAD9170827.1"/>
    </source>
</evidence>
<dbReference type="Gene3D" id="1.20.120.350">
    <property type="entry name" value="Voltage-gated potassium channels. Chain C"/>
    <property type="match status" value="1"/>
</dbReference>
<evidence type="ECO:0000259" key="7">
    <source>
        <dbReference type="PROSITE" id="PS50222"/>
    </source>
</evidence>
<evidence type="ECO:0000256" key="4">
    <source>
        <dbReference type="ARBA" id="ARBA00023136"/>
    </source>
</evidence>
<dbReference type="Gene3D" id="1.10.238.10">
    <property type="entry name" value="EF-hand"/>
    <property type="match status" value="1"/>
</dbReference>
<feature type="transmembrane region" description="Helical" evidence="6">
    <location>
        <begin position="231"/>
        <end position="255"/>
    </location>
</feature>
<dbReference type="Gene3D" id="1.10.287.70">
    <property type="match status" value="1"/>
</dbReference>
<evidence type="ECO:0000256" key="1">
    <source>
        <dbReference type="ARBA" id="ARBA00004141"/>
    </source>
</evidence>
<dbReference type="SUPFAM" id="SSF47473">
    <property type="entry name" value="EF-hand"/>
    <property type="match status" value="1"/>
</dbReference>
<organism evidence="8">
    <name type="scientific">Alexandrium catenella</name>
    <name type="common">Red tide dinoflagellate</name>
    <name type="synonym">Gonyaulax catenella</name>
    <dbReference type="NCBI Taxonomy" id="2925"/>
    <lineage>
        <taxon>Eukaryota</taxon>
        <taxon>Sar</taxon>
        <taxon>Alveolata</taxon>
        <taxon>Dinophyceae</taxon>
        <taxon>Gonyaulacales</taxon>
        <taxon>Pyrocystaceae</taxon>
        <taxon>Alexandrium</taxon>
    </lineage>
</organism>
<dbReference type="GO" id="GO:0005216">
    <property type="term" value="F:monoatomic ion channel activity"/>
    <property type="evidence" value="ECO:0007669"/>
    <property type="project" value="InterPro"/>
</dbReference>
<name>A0A7S1RN73_ALECA</name>
<feature type="compositionally biased region" description="Basic and acidic residues" evidence="5">
    <location>
        <begin position="150"/>
        <end position="165"/>
    </location>
</feature>
<evidence type="ECO:0000256" key="6">
    <source>
        <dbReference type="SAM" id="Phobius"/>
    </source>
</evidence>
<keyword evidence="4 6" id="KW-0472">Membrane</keyword>
<sequence length="636" mass="68728">MLNCSPLTLGTCDSVGVGGRGPDGGAPERKFQRTVMTGSRLKVDVPPTGSSAWRGSQLDAWTQQRLAASQEELAQWLVQSLTPILEDHRNAILASMRAQLGPAWASARAPGSTSGDPLGRRTVEPPGTAVRMAESSGAASAALDAGGGHADGHPSTRAEEARGERAAAPPAAPRRADVPSKAEAAAQSEPPSPTARTEPRVQPDLPGPAAPPWQRKPLTDSRRSGNSGVEALVGSAAFELAYCIAIMANVVIMAVEMQYTGCTIASAIGHPDCLQVGWHGAADVFAAMSVTFSAIYVTEFALRLAVGRSQALVDGWMWLDFLLLVVGSLDAAKRLGGNIDLGVNLTVLRSLRLARLAKLVRYAGRSEQFPSLFLITTSLRISRHPLKWTILILFSVMSIVGMVMSQLLHGYFSDDGSSLADRQQVFDYFGTFTRTLITMCELTLGNWAPPARLLMSRVGELWGLFIIAYRCVFCFAMVNIAGAVFNTETSRAVAEDDEVAMLRKKTSKKLTMQKVTGLFKEIDFTGDGMIAWHEFEEALNHPGLKQYFSTLDLELGDLKSLFSLMDDGDGVVCREEFISGLMTLRGQARNADMLVMMRDVKRIVDVVARLDKRFLLKGVLPSSPRAPDSDVARCRS</sequence>
<dbReference type="InterPro" id="IPR027359">
    <property type="entry name" value="Volt_channel_dom_sf"/>
</dbReference>
<dbReference type="InterPro" id="IPR005821">
    <property type="entry name" value="Ion_trans_dom"/>
</dbReference>
<gene>
    <name evidence="8" type="ORF">ACAT0790_LOCUS47596</name>
</gene>